<protein>
    <recommendedName>
        <fullName evidence="6">RNA polymerase sigma factor</fullName>
    </recommendedName>
</protein>
<dbReference type="EMBL" id="JPRJ01000020">
    <property type="protein sequence ID" value="KFF26114.1"/>
    <property type="molecule type" value="Genomic_DNA"/>
</dbReference>
<dbReference type="OrthoDB" id="9780326at2"/>
<dbReference type="GO" id="GO:0003677">
    <property type="term" value="F:DNA binding"/>
    <property type="evidence" value="ECO:0007669"/>
    <property type="project" value="UniProtKB-KW"/>
</dbReference>
<keyword evidence="2 6" id="KW-0805">Transcription regulation</keyword>
<dbReference type="RefSeq" id="WP_034685254.1">
    <property type="nucleotide sequence ID" value="NZ_CP023049.2"/>
</dbReference>
<dbReference type="GO" id="GO:0006352">
    <property type="term" value="P:DNA-templated transcription initiation"/>
    <property type="evidence" value="ECO:0007669"/>
    <property type="project" value="InterPro"/>
</dbReference>
<keyword evidence="10" id="KW-1185">Reference proteome</keyword>
<comment type="similarity">
    <text evidence="1 6">Belongs to the sigma-70 factor family. ECF subfamily.</text>
</comment>
<comment type="caution">
    <text evidence="9">The sequence shown here is derived from an EMBL/GenBank/DDBJ whole genome shotgun (WGS) entry which is preliminary data.</text>
</comment>
<evidence type="ECO:0000256" key="3">
    <source>
        <dbReference type="ARBA" id="ARBA00023082"/>
    </source>
</evidence>
<dbReference type="InterPro" id="IPR000838">
    <property type="entry name" value="RNA_pol_sigma70_ECF_CS"/>
</dbReference>
<dbReference type="Pfam" id="PF08281">
    <property type="entry name" value="Sigma70_r4_2"/>
    <property type="match status" value="1"/>
</dbReference>
<dbReference type="InterPro" id="IPR013324">
    <property type="entry name" value="RNA_pol_sigma_r3/r4-like"/>
</dbReference>
<evidence type="ECO:0000313" key="9">
    <source>
        <dbReference type="EMBL" id="KFF26114.1"/>
    </source>
</evidence>
<dbReference type="Gene3D" id="1.10.10.10">
    <property type="entry name" value="Winged helix-like DNA-binding domain superfamily/Winged helix DNA-binding domain"/>
    <property type="match status" value="1"/>
</dbReference>
<dbReference type="InterPro" id="IPR039425">
    <property type="entry name" value="RNA_pol_sigma-70-like"/>
</dbReference>
<proteinExistence type="inferred from homology"/>
<dbReference type="AlphaFoldDB" id="A0A086BB00"/>
<dbReference type="GO" id="GO:0016987">
    <property type="term" value="F:sigma factor activity"/>
    <property type="evidence" value="ECO:0007669"/>
    <property type="project" value="UniProtKB-KW"/>
</dbReference>
<sequence length="157" mass="18778">MEFEKIYDLYWQKIFRLCMGYVNDPELAQDLAQETFIIVWQQLPKFRNESNIGTWIFRIASNNCLRQIEKEKRFIKASLPFNLEEKKQESLETEIQLLYQFISELPETDRIIISLELEEVKQAEIANIIGLSESNVRVKIHRIKEKLTQKFKENGTY</sequence>
<dbReference type="eggNOG" id="COG1595">
    <property type="taxonomic scope" value="Bacteria"/>
</dbReference>
<dbReference type="InterPro" id="IPR014284">
    <property type="entry name" value="RNA_pol_sigma-70_dom"/>
</dbReference>
<dbReference type="SUPFAM" id="SSF88659">
    <property type="entry name" value="Sigma3 and sigma4 domains of RNA polymerase sigma factors"/>
    <property type="match status" value="1"/>
</dbReference>
<dbReference type="InterPro" id="IPR013325">
    <property type="entry name" value="RNA_pol_sigma_r2"/>
</dbReference>
<accession>A0A086BB00</accession>
<dbReference type="SUPFAM" id="SSF88946">
    <property type="entry name" value="Sigma2 domain of RNA polymerase sigma factors"/>
    <property type="match status" value="1"/>
</dbReference>
<evidence type="ECO:0000256" key="5">
    <source>
        <dbReference type="ARBA" id="ARBA00023163"/>
    </source>
</evidence>
<dbReference type="PANTHER" id="PTHR43133">
    <property type="entry name" value="RNA POLYMERASE ECF-TYPE SIGMA FACTO"/>
    <property type="match status" value="1"/>
</dbReference>
<dbReference type="Proteomes" id="UP000028709">
    <property type="component" value="Unassembled WGS sequence"/>
</dbReference>
<dbReference type="Pfam" id="PF04542">
    <property type="entry name" value="Sigma70_r2"/>
    <property type="match status" value="1"/>
</dbReference>
<evidence type="ECO:0000313" key="10">
    <source>
        <dbReference type="Proteomes" id="UP000028709"/>
    </source>
</evidence>
<feature type="domain" description="RNA polymerase sigma-70 region 2" evidence="7">
    <location>
        <begin position="7"/>
        <end position="73"/>
    </location>
</feature>
<dbReference type="InterPro" id="IPR013249">
    <property type="entry name" value="RNA_pol_sigma70_r4_t2"/>
</dbReference>
<evidence type="ECO:0000256" key="1">
    <source>
        <dbReference type="ARBA" id="ARBA00010641"/>
    </source>
</evidence>
<evidence type="ECO:0000256" key="2">
    <source>
        <dbReference type="ARBA" id="ARBA00023015"/>
    </source>
</evidence>
<keyword evidence="5 6" id="KW-0804">Transcription</keyword>
<feature type="domain" description="RNA polymerase sigma factor 70 region 4 type 2" evidence="8">
    <location>
        <begin position="96"/>
        <end position="147"/>
    </location>
</feature>
<evidence type="ECO:0000256" key="6">
    <source>
        <dbReference type="RuleBase" id="RU000716"/>
    </source>
</evidence>
<keyword evidence="4 6" id="KW-0238">DNA-binding</keyword>
<dbReference type="Gene3D" id="1.10.1740.10">
    <property type="match status" value="1"/>
</dbReference>
<dbReference type="InterPro" id="IPR007627">
    <property type="entry name" value="RNA_pol_sigma70_r2"/>
</dbReference>
<dbReference type="PROSITE" id="PS01063">
    <property type="entry name" value="SIGMA70_ECF"/>
    <property type="match status" value="1"/>
</dbReference>
<dbReference type="NCBIfam" id="TIGR02937">
    <property type="entry name" value="sigma70-ECF"/>
    <property type="match status" value="1"/>
</dbReference>
<gene>
    <name evidence="9" type="ORF">IQ37_11760</name>
</gene>
<dbReference type="PANTHER" id="PTHR43133:SF45">
    <property type="entry name" value="RNA POLYMERASE ECF-TYPE SIGMA FACTOR"/>
    <property type="match status" value="1"/>
</dbReference>
<organism evidence="9 10">
    <name type="scientific">Chryseobacterium piperi</name>
    <dbReference type="NCBI Taxonomy" id="558152"/>
    <lineage>
        <taxon>Bacteria</taxon>
        <taxon>Pseudomonadati</taxon>
        <taxon>Bacteroidota</taxon>
        <taxon>Flavobacteriia</taxon>
        <taxon>Flavobacteriales</taxon>
        <taxon>Weeksellaceae</taxon>
        <taxon>Chryseobacterium group</taxon>
        <taxon>Chryseobacterium</taxon>
    </lineage>
</organism>
<evidence type="ECO:0000259" key="8">
    <source>
        <dbReference type="Pfam" id="PF08281"/>
    </source>
</evidence>
<dbReference type="STRING" id="558152.IQ37_11760"/>
<reference evidence="9 10" key="1">
    <citation type="submission" date="2014-07" db="EMBL/GenBank/DDBJ databases">
        <title>Genome of Chryseobacterium piperi CTM.</title>
        <authorList>
            <person name="Pipes S.E."/>
            <person name="Stropko S.J."/>
            <person name="Newman J.D."/>
        </authorList>
    </citation>
    <scope>NUCLEOTIDE SEQUENCE [LARGE SCALE GENOMIC DNA]</scope>
    <source>
        <strain evidence="9 10">CTM</strain>
    </source>
</reference>
<evidence type="ECO:0000259" key="7">
    <source>
        <dbReference type="Pfam" id="PF04542"/>
    </source>
</evidence>
<dbReference type="InterPro" id="IPR036388">
    <property type="entry name" value="WH-like_DNA-bd_sf"/>
</dbReference>
<evidence type="ECO:0000256" key="4">
    <source>
        <dbReference type="ARBA" id="ARBA00023125"/>
    </source>
</evidence>
<name>A0A086BB00_9FLAO</name>
<keyword evidence="3 6" id="KW-0731">Sigma factor</keyword>
<dbReference type="KEGG" id="cpip:CJF12_17345"/>